<comment type="similarity">
    <text evidence="3">Belongs to the HARBI1 family.</text>
</comment>
<dbReference type="PANTHER" id="PTHR22930">
    <property type="match status" value="1"/>
</dbReference>
<evidence type="ECO:0000256" key="7">
    <source>
        <dbReference type="ARBA" id="ARBA00023242"/>
    </source>
</evidence>
<evidence type="ECO:0000256" key="2">
    <source>
        <dbReference type="ARBA" id="ARBA00004123"/>
    </source>
</evidence>
<evidence type="ECO:0000256" key="3">
    <source>
        <dbReference type="ARBA" id="ARBA00006958"/>
    </source>
</evidence>
<evidence type="ECO:0000313" key="10">
    <source>
        <dbReference type="RefSeq" id="XP_054826110.1"/>
    </source>
</evidence>
<reference evidence="10" key="1">
    <citation type="submission" date="2025-08" db="UniProtKB">
        <authorList>
            <consortium name="RefSeq"/>
        </authorList>
    </citation>
    <scope>IDENTIFICATION</scope>
    <source>
        <tissue evidence="10">Blood</tissue>
    </source>
</reference>
<gene>
    <name evidence="10" type="primary">LOC129323610</name>
</gene>
<dbReference type="GO" id="GO:0046872">
    <property type="term" value="F:metal ion binding"/>
    <property type="evidence" value="ECO:0007669"/>
    <property type="project" value="UniProtKB-KW"/>
</dbReference>
<sequence>MFRSYSRYIARSNRAAARFLYQRRRIRRRLGVIASRHRRRILAGGNVQAVQWCALAELDDPRDFWVYPRSSHWWDRIVLQVWDDHEWICRFQMSRSTFGELVAALRPRLERQRTTMREAISVEKRVAVAVWFLASGSSYQVASDIFGVGRSTVAHLVVEFCLAVELELLSKTVRLGPHVGRIMDGFLKLGMPHCIGAIDGTHIPICSPGGKADQYGNRKSFSSILLQGTVDHRGRFIDAEIGWSGRNHDAFVFSHSAICVAMDSGSFVPGNPTICVDGVHVPPLVLADGAYPMRRWLLKPFGRYAESEAHRNFDRCLSRARNRVECAFGRLKARFRCLSHRLQAREKNVVSIVTACVVLHNLCEDRGHEILGEVGTVDPLLISRVEGQERGMLDNHLEQGKAVREVVASWIARGVRHGHNH</sequence>
<feature type="domain" description="DDE Tnp4" evidence="8">
    <location>
        <begin position="198"/>
        <end position="361"/>
    </location>
</feature>
<keyword evidence="5" id="KW-0479">Metal-binding</keyword>
<name>A0AA97IV28_EUBMA</name>
<organism evidence="9 10">
    <name type="scientific">Eublepharis macularius</name>
    <name type="common">Leopard gecko</name>
    <name type="synonym">Cyrtodactylus macularius</name>
    <dbReference type="NCBI Taxonomy" id="481883"/>
    <lineage>
        <taxon>Eukaryota</taxon>
        <taxon>Metazoa</taxon>
        <taxon>Chordata</taxon>
        <taxon>Craniata</taxon>
        <taxon>Vertebrata</taxon>
        <taxon>Euteleostomi</taxon>
        <taxon>Lepidosauria</taxon>
        <taxon>Squamata</taxon>
        <taxon>Bifurcata</taxon>
        <taxon>Gekkota</taxon>
        <taxon>Eublepharidae</taxon>
        <taxon>Eublepharinae</taxon>
        <taxon>Eublepharis</taxon>
    </lineage>
</organism>
<keyword evidence="7" id="KW-0539">Nucleus</keyword>
<evidence type="ECO:0000256" key="1">
    <source>
        <dbReference type="ARBA" id="ARBA00001968"/>
    </source>
</evidence>
<evidence type="ECO:0000256" key="4">
    <source>
        <dbReference type="ARBA" id="ARBA00022722"/>
    </source>
</evidence>
<dbReference type="AlphaFoldDB" id="A0AA97IV28"/>
<accession>A0AA97IV28</accession>
<dbReference type="GO" id="GO:0005634">
    <property type="term" value="C:nucleus"/>
    <property type="evidence" value="ECO:0007669"/>
    <property type="project" value="UniProtKB-SubCell"/>
</dbReference>
<evidence type="ECO:0000256" key="6">
    <source>
        <dbReference type="ARBA" id="ARBA00022801"/>
    </source>
</evidence>
<dbReference type="GO" id="GO:0016787">
    <property type="term" value="F:hydrolase activity"/>
    <property type="evidence" value="ECO:0007669"/>
    <property type="project" value="UniProtKB-KW"/>
</dbReference>
<dbReference type="KEGG" id="emc:129323610"/>
<protein>
    <submittedName>
        <fullName evidence="10">Uncharacterized protein LOC129323610</fullName>
    </submittedName>
</protein>
<evidence type="ECO:0000313" key="9">
    <source>
        <dbReference type="Proteomes" id="UP001190640"/>
    </source>
</evidence>
<comment type="subcellular location">
    <subcellularLocation>
        <location evidence="2">Nucleus</location>
    </subcellularLocation>
</comment>
<keyword evidence="6" id="KW-0378">Hydrolase</keyword>
<dbReference type="InterPro" id="IPR045249">
    <property type="entry name" value="HARBI1-like"/>
</dbReference>
<dbReference type="Pfam" id="PF13359">
    <property type="entry name" value="DDE_Tnp_4"/>
    <property type="match status" value="1"/>
</dbReference>
<evidence type="ECO:0000259" key="8">
    <source>
        <dbReference type="Pfam" id="PF13359"/>
    </source>
</evidence>
<keyword evidence="4" id="KW-0540">Nuclease</keyword>
<evidence type="ECO:0000256" key="5">
    <source>
        <dbReference type="ARBA" id="ARBA00022723"/>
    </source>
</evidence>
<dbReference type="RefSeq" id="XP_054826110.1">
    <property type="nucleotide sequence ID" value="XM_054970135.1"/>
</dbReference>
<dbReference type="GO" id="GO:0004518">
    <property type="term" value="F:nuclease activity"/>
    <property type="evidence" value="ECO:0007669"/>
    <property type="project" value="UniProtKB-KW"/>
</dbReference>
<keyword evidence="9" id="KW-1185">Reference proteome</keyword>
<comment type="cofactor">
    <cofactor evidence="1">
        <name>a divalent metal cation</name>
        <dbReference type="ChEBI" id="CHEBI:60240"/>
    </cofactor>
</comment>
<dbReference type="Proteomes" id="UP001190640">
    <property type="component" value="Chromosome 2"/>
</dbReference>
<dbReference type="GeneID" id="129323610"/>
<proteinExistence type="inferred from homology"/>
<dbReference type="PANTHER" id="PTHR22930:SF206">
    <property type="entry name" value="NUCLEASE HARBI1"/>
    <property type="match status" value="1"/>
</dbReference>
<dbReference type="InterPro" id="IPR027806">
    <property type="entry name" value="HARBI1_dom"/>
</dbReference>